<evidence type="ECO:0000313" key="3">
    <source>
        <dbReference type="Proteomes" id="UP000034805"/>
    </source>
</evidence>
<organism evidence="2 3">
    <name type="scientific">Scleropages formosus</name>
    <name type="common">Asian bonytongue</name>
    <name type="synonym">Osteoglossum formosum</name>
    <dbReference type="NCBI Taxonomy" id="113540"/>
    <lineage>
        <taxon>Eukaryota</taxon>
        <taxon>Metazoa</taxon>
        <taxon>Chordata</taxon>
        <taxon>Craniata</taxon>
        <taxon>Vertebrata</taxon>
        <taxon>Euteleostomi</taxon>
        <taxon>Actinopterygii</taxon>
        <taxon>Neopterygii</taxon>
        <taxon>Teleostei</taxon>
        <taxon>Osteoglossocephala</taxon>
        <taxon>Osteoglossomorpha</taxon>
        <taxon>Osteoglossiformes</taxon>
        <taxon>Osteoglossidae</taxon>
        <taxon>Scleropages</taxon>
    </lineage>
</organism>
<evidence type="ECO:0000256" key="1">
    <source>
        <dbReference type="SAM" id="Phobius"/>
    </source>
</evidence>
<feature type="non-terminal residue" evidence="2">
    <location>
        <position position="1"/>
    </location>
</feature>
<keyword evidence="1" id="KW-0812">Transmembrane</keyword>
<keyword evidence="1" id="KW-1133">Transmembrane helix</keyword>
<feature type="transmembrane region" description="Helical" evidence="1">
    <location>
        <begin position="55"/>
        <end position="74"/>
    </location>
</feature>
<dbReference type="EMBL" id="JARO02017114">
    <property type="protein sequence ID" value="KPP57238.1"/>
    <property type="molecule type" value="Genomic_DNA"/>
</dbReference>
<gene>
    <name evidence="2" type="ORF">Z043_125062</name>
</gene>
<keyword evidence="1" id="KW-0472">Membrane</keyword>
<feature type="transmembrane region" description="Helical" evidence="1">
    <location>
        <begin position="168"/>
        <end position="192"/>
    </location>
</feature>
<accession>A0A0P7W8M6</accession>
<feature type="transmembrane region" description="Helical" evidence="1">
    <location>
        <begin position="111"/>
        <end position="133"/>
    </location>
</feature>
<comment type="caution">
    <text evidence="2">The sequence shown here is derived from an EMBL/GenBank/DDBJ whole genome shotgun (WGS) entry which is preliminary data.</text>
</comment>
<evidence type="ECO:0000313" key="2">
    <source>
        <dbReference type="EMBL" id="KPP57238.1"/>
    </source>
</evidence>
<dbReference type="Proteomes" id="UP000034805">
    <property type="component" value="Unassembled WGS sequence"/>
</dbReference>
<proteinExistence type="predicted"/>
<reference evidence="2 3" key="1">
    <citation type="submission" date="2015-08" db="EMBL/GenBank/DDBJ databases">
        <title>The genome of the Asian arowana (Scleropages formosus).</title>
        <authorList>
            <person name="Tan M.H."/>
            <person name="Gan H.M."/>
            <person name="Croft L.J."/>
            <person name="Austin C.M."/>
        </authorList>
    </citation>
    <scope>NUCLEOTIDE SEQUENCE [LARGE SCALE GENOMIC DNA]</scope>
    <source>
        <strain evidence="2">Aro1</strain>
    </source>
</reference>
<protein>
    <submittedName>
        <fullName evidence="2">Membrane-spanning 4-domains subfamily A member 4A-like</fullName>
    </submittedName>
</protein>
<sequence length="256" mass="28002">EGPLVAVSFQKNREQVRKYLEAEPKALGVAIRHERSAAPSAIPCPFRRMSAISEILLSMFIVNTSIITLTSNVNQHNMDIVQIISSLFLIVAGAVAIAAKNLHLPTVKACLGLQVLACMACVVNFIVSCAKFSDPPISYFCWIARYSGNTNQNAFCTMLISTFEHYNAVAFVVHMALMAISATLAAYCCKVIDCCCPKSKMLRSERMRDTQGGQEAKLTMMVEKKKLKVSCHRCSNSPSNTLSGAAVEERILEGQS</sequence>
<name>A0A0P7W8M6_SCLFO</name>
<dbReference type="AlphaFoldDB" id="A0A0P7W8M6"/>
<feature type="transmembrane region" description="Helical" evidence="1">
    <location>
        <begin position="80"/>
        <end position="99"/>
    </location>
</feature>